<evidence type="ECO:0000259" key="2">
    <source>
        <dbReference type="Pfam" id="PF00691"/>
    </source>
</evidence>
<feature type="region of interest" description="Disordered" evidence="1">
    <location>
        <begin position="1"/>
        <end position="29"/>
    </location>
</feature>
<dbReference type="Pfam" id="PF00691">
    <property type="entry name" value="OmpA"/>
    <property type="match status" value="1"/>
</dbReference>
<organism evidence="3 4">
    <name type="scientific">Lichenicola cladoniae</name>
    <dbReference type="NCBI Taxonomy" id="1484109"/>
    <lineage>
        <taxon>Bacteria</taxon>
        <taxon>Pseudomonadati</taxon>
        <taxon>Pseudomonadota</taxon>
        <taxon>Alphaproteobacteria</taxon>
        <taxon>Acetobacterales</taxon>
        <taxon>Acetobacteraceae</taxon>
        <taxon>Lichenicola</taxon>
    </lineage>
</organism>
<accession>A0A6M8HP19</accession>
<reference evidence="3 4" key="1">
    <citation type="journal article" date="2014" name="World J. Microbiol. Biotechnol.">
        <title>Biodiversity and physiological characteristics of Antarctic and Arctic lichens-associated bacteria.</title>
        <authorList>
            <person name="Lee Y.M."/>
            <person name="Kim E.H."/>
            <person name="Lee H.K."/>
            <person name="Hong S.G."/>
        </authorList>
    </citation>
    <scope>NUCLEOTIDE SEQUENCE [LARGE SCALE GENOMIC DNA]</scope>
    <source>
        <strain evidence="3 4">PAMC 26569</strain>
    </source>
</reference>
<dbReference type="RefSeq" id="WP_171835940.1">
    <property type="nucleotide sequence ID" value="NZ_CP053708.1"/>
</dbReference>
<dbReference type="InterPro" id="IPR036737">
    <property type="entry name" value="OmpA-like_sf"/>
</dbReference>
<feature type="compositionally biased region" description="Basic residues" evidence="1">
    <location>
        <begin position="1"/>
        <end position="11"/>
    </location>
</feature>
<sequence length="336" mass="33775">MDRRRGWKRMGKAGGTVKPDGQGLPRRTGGSAARIASGLALVLVAGCGHRDVIDTPVSWWHDLEGGAIAQQRPPPPGVDDPYPKIGTTPAAAPQVASLDLRKSVTDNLVEQRNLSARLNAHDPLPPPVTAIAAPPKTPAPTATASSATLDAADAPATPAPAQPAAPTTVNPPGETELAMPDVIPPATQPGAPAGTGLDAASVAMPQIPSAPPPPPGLPGIGTPAEVTYAPPPQPHYALAARSGEALEFAAGSDVLSPGQSGTLQSVVARRGAGSIFVHGYGDAASDAPRDQALALTLAALRARTVADVLEKQGVPSGSIHIRADAFGRGATAGLVD</sequence>
<feature type="compositionally biased region" description="Pro residues" evidence="1">
    <location>
        <begin position="208"/>
        <end position="217"/>
    </location>
</feature>
<keyword evidence="4" id="KW-1185">Reference proteome</keyword>
<protein>
    <submittedName>
        <fullName evidence="3">OmpA family protein</fullName>
    </submittedName>
</protein>
<gene>
    <name evidence="3" type="ORF">HN018_08635</name>
</gene>
<evidence type="ECO:0000313" key="3">
    <source>
        <dbReference type="EMBL" id="QKE90108.1"/>
    </source>
</evidence>
<dbReference type="Gene3D" id="3.30.1330.60">
    <property type="entry name" value="OmpA-like domain"/>
    <property type="match status" value="1"/>
</dbReference>
<feature type="domain" description="OmpA-like" evidence="2">
    <location>
        <begin position="248"/>
        <end position="323"/>
    </location>
</feature>
<dbReference type="InterPro" id="IPR006665">
    <property type="entry name" value="OmpA-like"/>
</dbReference>
<dbReference type="EMBL" id="CP053708">
    <property type="protein sequence ID" value="QKE90108.1"/>
    <property type="molecule type" value="Genomic_DNA"/>
</dbReference>
<dbReference type="Proteomes" id="UP000500767">
    <property type="component" value="Chromosome"/>
</dbReference>
<proteinExistence type="predicted"/>
<evidence type="ECO:0000313" key="4">
    <source>
        <dbReference type="Proteomes" id="UP000500767"/>
    </source>
</evidence>
<name>A0A6M8HP19_9PROT</name>
<dbReference type="KEGG" id="lck:HN018_08635"/>
<dbReference type="AlphaFoldDB" id="A0A6M8HP19"/>
<evidence type="ECO:0000256" key="1">
    <source>
        <dbReference type="SAM" id="MobiDB-lite"/>
    </source>
</evidence>
<feature type="region of interest" description="Disordered" evidence="1">
    <location>
        <begin position="203"/>
        <end position="222"/>
    </location>
</feature>
<feature type="region of interest" description="Disordered" evidence="1">
    <location>
        <begin position="152"/>
        <end position="198"/>
    </location>
</feature>
<dbReference type="SUPFAM" id="SSF103088">
    <property type="entry name" value="OmpA-like"/>
    <property type="match status" value="1"/>
</dbReference>